<evidence type="ECO:0000256" key="2">
    <source>
        <dbReference type="ARBA" id="ARBA00022737"/>
    </source>
</evidence>
<evidence type="ECO:0000259" key="4">
    <source>
        <dbReference type="Pfam" id="PF21031"/>
    </source>
</evidence>
<dbReference type="Pfam" id="PF21031">
    <property type="entry name" value="WDR54"/>
    <property type="match status" value="1"/>
</dbReference>
<accession>A0A2G8JPS2</accession>
<comment type="caution">
    <text evidence="5">The sequence shown here is derived from an EMBL/GenBank/DDBJ whole genome shotgun (WGS) entry which is preliminary data.</text>
</comment>
<dbReference type="AlphaFoldDB" id="A0A2G8JPS2"/>
<evidence type="ECO:0000313" key="5">
    <source>
        <dbReference type="EMBL" id="PIK37781.1"/>
    </source>
</evidence>
<keyword evidence="1 3" id="KW-0853">WD repeat</keyword>
<dbReference type="PANTHER" id="PTHR19854:SF1">
    <property type="entry name" value="GUANINE NUCLEOTIDE-BINDING PROTEIN SUBUNIT BETA-LIKE PROTEIN 1"/>
    <property type="match status" value="1"/>
</dbReference>
<dbReference type="STRING" id="307972.A0A2G8JPS2"/>
<dbReference type="SMART" id="SM00320">
    <property type="entry name" value="WD40"/>
    <property type="match status" value="3"/>
</dbReference>
<feature type="domain" description="WD repeat-containing protein 54 beta-propeller" evidence="4">
    <location>
        <begin position="8"/>
        <end position="258"/>
    </location>
</feature>
<dbReference type="PROSITE" id="PS50082">
    <property type="entry name" value="WD_REPEATS_2"/>
    <property type="match status" value="1"/>
</dbReference>
<dbReference type="InterPro" id="IPR036322">
    <property type="entry name" value="WD40_repeat_dom_sf"/>
</dbReference>
<organism evidence="5 6">
    <name type="scientific">Stichopus japonicus</name>
    <name type="common">Sea cucumber</name>
    <dbReference type="NCBI Taxonomy" id="307972"/>
    <lineage>
        <taxon>Eukaryota</taxon>
        <taxon>Metazoa</taxon>
        <taxon>Echinodermata</taxon>
        <taxon>Eleutherozoa</taxon>
        <taxon>Echinozoa</taxon>
        <taxon>Holothuroidea</taxon>
        <taxon>Aspidochirotacea</taxon>
        <taxon>Aspidochirotida</taxon>
        <taxon>Stichopodidae</taxon>
        <taxon>Apostichopus</taxon>
    </lineage>
</organism>
<dbReference type="PANTHER" id="PTHR19854">
    <property type="entry name" value="TRANSDUCIN BETA-LIKE 3"/>
    <property type="match status" value="1"/>
</dbReference>
<dbReference type="InterPro" id="IPR001680">
    <property type="entry name" value="WD40_rpt"/>
</dbReference>
<dbReference type="SUPFAM" id="SSF50978">
    <property type="entry name" value="WD40 repeat-like"/>
    <property type="match status" value="1"/>
</dbReference>
<reference evidence="5 6" key="1">
    <citation type="journal article" date="2017" name="PLoS Biol.">
        <title>The sea cucumber genome provides insights into morphological evolution and visceral regeneration.</title>
        <authorList>
            <person name="Zhang X."/>
            <person name="Sun L."/>
            <person name="Yuan J."/>
            <person name="Sun Y."/>
            <person name="Gao Y."/>
            <person name="Zhang L."/>
            <person name="Li S."/>
            <person name="Dai H."/>
            <person name="Hamel J.F."/>
            <person name="Liu C."/>
            <person name="Yu Y."/>
            <person name="Liu S."/>
            <person name="Lin W."/>
            <person name="Guo K."/>
            <person name="Jin S."/>
            <person name="Xu P."/>
            <person name="Storey K.B."/>
            <person name="Huan P."/>
            <person name="Zhang T."/>
            <person name="Zhou Y."/>
            <person name="Zhang J."/>
            <person name="Lin C."/>
            <person name="Li X."/>
            <person name="Xing L."/>
            <person name="Huo D."/>
            <person name="Sun M."/>
            <person name="Wang L."/>
            <person name="Mercier A."/>
            <person name="Li F."/>
            <person name="Yang H."/>
            <person name="Xiang J."/>
        </authorList>
    </citation>
    <scope>NUCLEOTIDE SEQUENCE [LARGE SCALE GENOMIC DNA]</scope>
    <source>
        <strain evidence="5">Shaxun</strain>
        <tissue evidence="5">Muscle</tissue>
    </source>
</reference>
<keyword evidence="2" id="KW-0677">Repeat</keyword>
<dbReference type="PROSITE" id="PS50294">
    <property type="entry name" value="WD_REPEATS_REGION"/>
    <property type="match status" value="1"/>
</dbReference>
<keyword evidence="6" id="KW-1185">Reference proteome</keyword>
<dbReference type="Proteomes" id="UP000230750">
    <property type="component" value="Unassembled WGS sequence"/>
</dbReference>
<dbReference type="OrthoDB" id="756370at2759"/>
<name>A0A2G8JPS2_STIJA</name>
<feature type="repeat" description="WD" evidence="3">
    <location>
        <begin position="175"/>
        <end position="208"/>
    </location>
</feature>
<dbReference type="Gene3D" id="2.130.10.10">
    <property type="entry name" value="YVTN repeat-like/Quinoprotein amine dehydrogenase"/>
    <property type="match status" value="1"/>
</dbReference>
<dbReference type="InterPro" id="IPR049546">
    <property type="entry name" value="WDR54_beta_prop"/>
</dbReference>
<sequence>MARHPEKAKFCCLSGRNILVLCSQQGVQMFESDGSVMVFWYALPAAESTQGLLFTRGIAVLPDNLIAIGTHYGGILVFRVPSQGTNVTLCQTLKCHDYPITAIATEGAVMASADDSGGITVWEAVQDQIGRVAKVNGGGSSCTSLVVYKQMVIAGYGSGHIRIFDAFKATMMVEVCAHARWIHAIDLAPDSGLLVSTSEDTFVRVWSILKKQDDVHIQLEHTEKIQDTQLTGVQFLDPNGQSFSVSGYDSNVLNHFTKVN</sequence>
<protein>
    <submittedName>
        <fullName evidence="5">Putative WD repeat-containing protein 54 isoform X2</fullName>
    </submittedName>
</protein>
<dbReference type="EMBL" id="MRZV01001451">
    <property type="protein sequence ID" value="PIK37781.1"/>
    <property type="molecule type" value="Genomic_DNA"/>
</dbReference>
<dbReference type="InterPro" id="IPR015943">
    <property type="entry name" value="WD40/YVTN_repeat-like_dom_sf"/>
</dbReference>
<evidence type="ECO:0000256" key="3">
    <source>
        <dbReference type="PROSITE-ProRule" id="PRU00221"/>
    </source>
</evidence>
<evidence type="ECO:0000313" key="6">
    <source>
        <dbReference type="Proteomes" id="UP000230750"/>
    </source>
</evidence>
<proteinExistence type="predicted"/>
<evidence type="ECO:0000256" key="1">
    <source>
        <dbReference type="ARBA" id="ARBA00022574"/>
    </source>
</evidence>
<gene>
    <name evidence="5" type="ORF">BSL78_25379</name>
</gene>